<reference evidence="1" key="1">
    <citation type="submission" date="2018-05" db="EMBL/GenBank/DDBJ databases">
        <authorList>
            <person name="Lanie J.A."/>
            <person name="Ng W.-L."/>
            <person name="Kazmierczak K.M."/>
            <person name="Andrzejewski T.M."/>
            <person name="Davidsen T.M."/>
            <person name="Wayne K.J."/>
            <person name="Tettelin H."/>
            <person name="Glass J.I."/>
            <person name="Rusch D."/>
            <person name="Podicherti R."/>
            <person name="Tsui H.-C.T."/>
            <person name="Winkler M.E."/>
        </authorList>
    </citation>
    <scope>NUCLEOTIDE SEQUENCE</scope>
</reference>
<proteinExistence type="predicted"/>
<accession>A0A382BPW6</accession>
<evidence type="ECO:0000313" key="1">
    <source>
        <dbReference type="EMBL" id="SVB15442.1"/>
    </source>
</evidence>
<dbReference type="EMBL" id="UINC01030671">
    <property type="protein sequence ID" value="SVB15442.1"/>
    <property type="molecule type" value="Genomic_DNA"/>
</dbReference>
<name>A0A382BPW6_9ZZZZ</name>
<gene>
    <name evidence="1" type="ORF">METZ01_LOCUS168296</name>
</gene>
<organism evidence="1">
    <name type="scientific">marine metagenome</name>
    <dbReference type="NCBI Taxonomy" id="408172"/>
    <lineage>
        <taxon>unclassified sequences</taxon>
        <taxon>metagenomes</taxon>
        <taxon>ecological metagenomes</taxon>
    </lineage>
</organism>
<dbReference type="AlphaFoldDB" id="A0A382BPW6"/>
<protein>
    <submittedName>
        <fullName evidence="1">Uncharacterized protein</fullName>
    </submittedName>
</protein>
<sequence length="186" mass="21614">MARKKIKPIRKTKTLTAAQKEAQRVRLEKMRAKKKAPEYKNVYKDVLALADEDPYSLKNVKIWIKHNKELVSMLQARARNRELSPKDKQQALTQADDKKAYIRYIEHYIRTGDWVGLFSGQNETKKVIPKCVAMAYYPDGTPKRSVGVFYPDIKAVWTNELETTNYHRSVKAIHAKTDKQFTSKSL</sequence>